<name>G7GK42_9ACTN</name>
<dbReference type="Proteomes" id="UP000006023">
    <property type="component" value="Unassembled WGS sequence"/>
</dbReference>
<dbReference type="STRING" id="1075090.GOAMR_09_00130"/>
<dbReference type="RefSeq" id="WP_005182446.1">
    <property type="nucleotide sequence ID" value="NZ_BAED01000009.1"/>
</dbReference>
<reference evidence="3 4" key="1">
    <citation type="submission" date="2011-11" db="EMBL/GenBank/DDBJ databases">
        <title>Whole genome shotgun sequence of Gordonia amarae NBRC 15530.</title>
        <authorList>
            <person name="Takarada H."/>
            <person name="Hosoyama A."/>
            <person name="Tsuchikane K."/>
            <person name="Katsumata H."/>
            <person name="Yamazaki S."/>
            <person name="Fujita N."/>
        </authorList>
    </citation>
    <scope>NUCLEOTIDE SEQUENCE [LARGE SCALE GENOMIC DNA]</scope>
    <source>
        <strain evidence="3 4">NBRC 15530</strain>
    </source>
</reference>
<keyword evidence="2" id="KW-1133">Transmembrane helix</keyword>
<evidence type="ECO:0000256" key="1">
    <source>
        <dbReference type="SAM" id="MobiDB-lite"/>
    </source>
</evidence>
<dbReference type="InterPro" id="IPR021903">
    <property type="entry name" value="DUF3515"/>
</dbReference>
<dbReference type="AlphaFoldDB" id="G7GK42"/>
<sequence length="202" mass="21256">MNDSGSEQPDDGPVSEGGHASTSGPEKSSPAITSHDREPRRLSPALVATLIAIPVMVLTFFVVVAALKPDGESNPVESLAAPQSDSPDCAKLVAALPERFDGFSDKKTGDGIVRYTSDDGDIIVRCGVERPKDLAPTSALQVVNPVQWFMTDTREGSGQAYVAVDRRPYVALWLPITAGNAPITDVSTAISKALPVAPLEFG</sequence>
<evidence type="ECO:0000313" key="3">
    <source>
        <dbReference type="EMBL" id="GAB03967.1"/>
    </source>
</evidence>
<feature type="transmembrane region" description="Helical" evidence="2">
    <location>
        <begin position="45"/>
        <end position="67"/>
    </location>
</feature>
<keyword evidence="2" id="KW-0472">Membrane</keyword>
<proteinExistence type="predicted"/>
<dbReference type="Pfam" id="PF12028">
    <property type="entry name" value="DUF3515"/>
    <property type="match status" value="1"/>
</dbReference>
<evidence type="ECO:0000256" key="2">
    <source>
        <dbReference type="SAM" id="Phobius"/>
    </source>
</evidence>
<protein>
    <recommendedName>
        <fullName evidence="5">DUF3515 domain-containing protein</fullName>
    </recommendedName>
</protein>
<accession>G7GK42</accession>
<gene>
    <name evidence="3" type="ORF">GOAMR_09_00130</name>
</gene>
<organism evidence="3 4">
    <name type="scientific">Gordonia amarae NBRC 15530</name>
    <dbReference type="NCBI Taxonomy" id="1075090"/>
    <lineage>
        <taxon>Bacteria</taxon>
        <taxon>Bacillati</taxon>
        <taxon>Actinomycetota</taxon>
        <taxon>Actinomycetes</taxon>
        <taxon>Mycobacteriales</taxon>
        <taxon>Gordoniaceae</taxon>
        <taxon>Gordonia</taxon>
    </lineage>
</organism>
<keyword evidence="2" id="KW-0812">Transmembrane</keyword>
<evidence type="ECO:0000313" key="4">
    <source>
        <dbReference type="Proteomes" id="UP000006023"/>
    </source>
</evidence>
<evidence type="ECO:0008006" key="5">
    <source>
        <dbReference type="Google" id="ProtNLM"/>
    </source>
</evidence>
<dbReference type="eggNOG" id="ENOG5033FNE">
    <property type="taxonomic scope" value="Bacteria"/>
</dbReference>
<keyword evidence="4" id="KW-1185">Reference proteome</keyword>
<comment type="caution">
    <text evidence="3">The sequence shown here is derived from an EMBL/GenBank/DDBJ whole genome shotgun (WGS) entry which is preliminary data.</text>
</comment>
<feature type="compositionally biased region" description="Polar residues" evidence="1">
    <location>
        <begin position="20"/>
        <end position="32"/>
    </location>
</feature>
<dbReference type="EMBL" id="BAED01000009">
    <property type="protein sequence ID" value="GAB03967.1"/>
    <property type="molecule type" value="Genomic_DNA"/>
</dbReference>
<feature type="region of interest" description="Disordered" evidence="1">
    <location>
        <begin position="1"/>
        <end position="38"/>
    </location>
</feature>